<dbReference type="RefSeq" id="WP_091310494.1">
    <property type="nucleotide sequence ID" value="NZ_CBCSJU010000002.1"/>
</dbReference>
<dbReference type="EMBL" id="FNYA01000002">
    <property type="protein sequence ID" value="SEI69649.1"/>
    <property type="molecule type" value="Genomic_DNA"/>
</dbReference>
<dbReference type="Pfam" id="PF13598">
    <property type="entry name" value="DUF4139"/>
    <property type="match status" value="1"/>
</dbReference>
<dbReference type="Pfam" id="PF07715">
    <property type="entry name" value="Plug"/>
    <property type="match status" value="1"/>
</dbReference>
<evidence type="ECO:0000313" key="5">
    <source>
        <dbReference type="EMBL" id="SEI69649.1"/>
    </source>
</evidence>
<dbReference type="InterPro" id="IPR011935">
    <property type="entry name" value="CHP02231"/>
</dbReference>
<name>A0A1H6SNY1_9FLAO</name>
<dbReference type="AlphaFoldDB" id="A0A1H6SNY1"/>
<feature type="chain" id="PRO_5011794447" description="TonB-dependent outer membrane receptor, SusC/RagA subfamily, signature region" evidence="1">
    <location>
        <begin position="19"/>
        <end position="607"/>
    </location>
</feature>
<keyword evidence="6" id="KW-1185">Reference proteome</keyword>
<reference evidence="6" key="1">
    <citation type="submission" date="2016-10" db="EMBL/GenBank/DDBJ databases">
        <authorList>
            <person name="Varghese N."/>
            <person name="Submissions S."/>
        </authorList>
    </citation>
    <scope>NUCLEOTIDE SEQUENCE [LARGE SCALE GENOMIC DNA]</scope>
    <source>
        <strain evidence="6">DSM 17934</strain>
    </source>
</reference>
<proteinExistence type="predicted"/>
<dbReference type="OrthoDB" id="634585at2"/>
<organism evidence="5 6">
    <name type="scientific">Flavobacterium terrigena</name>
    <dbReference type="NCBI Taxonomy" id="402734"/>
    <lineage>
        <taxon>Bacteria</taxon>
        <taxon>Pseudomonadati</taxon>
        <taxon>Bacteroidota</taxon>
        <taxon>Flavobacteriia</taxon>
        <taxon>Flavobacteriales</taxon>
        <taxon>Flavobacteriaceae</taxon>
        <taxon>Flavobacterium</taxon>
    </lineage>
</organism>
<feature type="domain" description="DUF4140" evidence="4">
    <location>
        <begin position="31"/>
        <end position="132"/>
    </location>
</feature>
<feature type="domain" description="DUF4139" evidence="3">
    <location>
        <begin position="218"/>
        <end position="600"/>
    </location>
</feature>
<accession>A0A1H6SNY1</accession>
<dbReference type="NCBIfam" id="TIGR02231">
    <property type="entry name" value="mucoidy inhibitor MuiA family protein"/>
    <property type="match status" value="2"/>
</dbReference>
<keyword evidence="1" id="KW-0732">Signal</keyword>
<evidence type="ECO:0000259" key="2">
    <source>
        <dbReference type="Pfam" id="PF07715"/>
    </source>
</evidence>
<dbReference type="InterPro" id="IPR025554">
    <property type="entry name" value="DUF4140"/>
</dbReference>
<protein>
    <recommendedName>
        <fullName evidence="7">TonB-dependent outer membrane receptor, SusC/RagA subfamily, signature region</fullName>
    </recommendedName>
</protein>
<dbReference type="PANTHER" id="PTHR31005">
    <property type="entry name" value="DUF4139 DOMAIN-CONTAINING PROTEIN"/>
    <property type="match status" value="1"/>
</dbReference>
<evidence type="ECO:0000256" key="1">
    <source>
        <dbReference type="SAM" id="SignalP"/>
    </source>
</evidence>
<dbReference type="InterPro" id="IPR037291">
    <property type="entry name" value="DUF4139"/>
</dbReference>
<dbReference type="Proteomes" id="UP000199702">
    <property type="component" value="Unassembled WGS sequence"/>
</dbReference>
<evidence type="ECO:0000313" key="6">
    <source>
        <dbReference type="Proteomes" id="UP000199702"/>
    </source>
</evidence>
<feature type="domain" description="TonB-dependent receptor plug" evidence="2">
    <location>
        <begin position="298"/>
        <end position="388"/>
    </location>
</feature>
<dbReference type="Gene3D" id="2.170.130.10">
    <property type="entry name" value="TonB-dependent receptor, plug domain"/>
    <property type="match status" value="1"/>
</dbReference>
<dbReference type="InterPro" id="IPR037066">
    <property type="entry name" value="Plug_dom_sf"/>
</dbReference>
<sequence length="607" mass="67921">MKKILLSITLLATAISFAQKPIFTSAKTKAVTVYFSGAELSQTTSVNLPVGTSEIVIKNVADYLNESTVQIGAPNSLTVLSVQFTQNYISEYEIDESNPAIKRVRDSITYVQKEIKKIQIDKYSHQQTIEMLDQNKAVGGANTGLNVSELMKLVEYYKAKRTELDNAIVTLSERETKWNKTLTDLNNKLVINTQKEDKSSKGKLILQVMNEIAGNVNLDVTYITNSASWQPFYDLRAESINSPINLMYKAKVMQSTGIDWKKVKLTLSSGNPNQNNTAPLLQAWFLRYGYLQKQIELNQNVSPNAIQALSGKVAGLQISEAEGIKNHKIILRGGRSITGENNALVVIDNLISSSEILAQLPTETIKSVNVIKGAQGAALYGSQGVNGVIVVTTKNMDDYTTIEEQELNVSFDIDIPYDILSNGKAHSVALKDLKLPATYKYYAVPKVEKEAFLLAELNDYSKYNLLPGEANIIFEGMYVGKTQINPNQTQDTLNLSMGRDKKISIKREKVVDKSGTKFLSSYKEQTFTYDIIVRNNKKEEINMLLKDQHPLSTDKEMTVELLEKDGAKVNEETGVMTWEIKLKPNETKKYRISYKIKYPKDKVIGNL</sequence>
<dbReference type="PANTHER" id="PTHR31005:SF8">
    <property type="entry name" value="DUF4139 DOMAIN-CONTAINING PROTEIN"/>
    <property type="match status" value="1"/>
</dbReference>
<feature type="signal peptide" evidence="1">
    <location>
        <begin position="1"/>
        <end position="18"/>
    </location>
</feature>
<evidence type="ECO:0008006" key="7">
    <source>
        <dbReference type="Google" id="ProtNLM"/>
    </source>
</evidence>
<dbReference type="Pfam" id="PF13600">
    <property type="entry name" value="DUF4140"/>
    <property type="match status" value="1"/>
</dbReference>
<dbReference type="InterPro" id="IPR012910">
    <property type="entry name" value="Plug_dom"/>
</dbReference>
<evidence type="ECO:0000259" key="4">
    <source>
        <dbReference type="Pfam" id="PF13600"/>
    </source>
</evidence>
<gene>
    <name evidence="5" type="ORF">SAMN05660918_1448</name>
</gene>
<evidence type="ECO:0000259" key="3">
    <source>
        <dbReference type="Pfam" id="PF13598"/>
    </source>
</evidence>
<dbReference type="SUPFAM" id="SSF56935">
    <property type="entry name" value="Porins"/>
    <property type="match status" value="1"/>
</dbReference>
<dbReference type="STRING" id="402734.SAMN05660918_1448"/>